<evidence type="ECO:0000256" key="2">
    <source>
        <dbReference type="ARBA" id="ARBA00024341"/>
    </source>
</evidence>
<gene>
    <name evidence="6" type="ORF">A4U43_C10F14300</name>
</gene>
<dbReference type="Pfam" id="PF13178">
    <property type="entry name" value="DUF4005"/>
    <property type="match status" value="1"/>
</dbReference>
<keyword evidence="1" id="KW-0112">Calmodulin-binding</keyword>
<accession>A0A5P1E2X4</accession>
<dbReference type="AlphaFoldDB" id="A0A5P1E2X4"/>
<dbReference type="InterPro" id="IPR025064">
    <property type="entry name" value="DUF4005"/>
</dbReference>
<dbReference type="GO" id="GO:0005516">
    <property type="term" value="F:calmodulin binding"/>
    <property type="evidence" value="ECO:0007669"/>
    <property type="project" value="UniProtKB-KW"/>
</dbReference>
<evidence type="ECO:0000313" key="7">
    <source>
        <dbReference type="Proteomes" id="UP000243459"/>
    </source>
</evidence>
<evidence type="ECO:0000259" key="5">
    <source>
        <dbReference type="Pfam" id="PF13178"/>
    </source>
</evidence>
<dbReference type="OMA" id="ERMDRTP"/>
<evidence type="ECO:0000256" key="3">
    <source>
        <dbReference type="ARBA" id="ARBA00024378"/>
    </source>
</evidence>
<evidence type="ECO:0000313" key="6">
    <source>
        <dbReference type="EMBL" id="ONK56890.1"/>
    </source>
</evidence>
<comment type="similarity">
    <text evidence="2">Belongs to the IQD family.</text>
</comment>
<dbReference type="Gene3D" id="1.20.5.190">
    <property type="match status" value="1"/>
</dbReference>
<dbReference type="OrthoDB" id="753382at2759"/>
<dbReference type="CDD" id="cd23767">
    <property type="entry name" value="IQCD"/>
    <property type="match status" value="1"/>
</dbReference>
<evidence type="ECO:0000256" key="4">
    <source>
        <dbReference type="SAM" id="MobiDB-lite"/>
    </source>
</evidence>
<reference evidence="7" key="1">
    <citation type="journal article" date="2017" name="Nat. Commun.">
        <title>The asparagus genome sheds light on the origin and evolution of a young Y chromosome.</title>
        <authorList>
            <person name="Harkess A."/>
            <person name="Zhou J."/>
            <person name="Xu C."/>
            <person name="Bowers J.E."/>
            <person name="Van der Hulst R."/>
            <person name="Ayyampalayam S."/>
            <person name="Mercati F."/>
            <person name="Riccardi P."/>
            <person name="McKain M.R."/>
            <person name="Kakrana A."/>
            <person name="Tang H."/>
            <person name="Ray J."/>
            <person name="Groenendijk J."/>
            <person name="Arikit S."/>
            <person name="Mathioni S.M."/>
            <person name="Nakano M."/>
            <person name="Shan H."/>
            <person name="Telgmann-Rauber A."/>
            <person name="Kanno A."/>
            <person name="Yue Z."/>
            <person name="Chen H."/>
            <person name="Li W."/>
            <person name="Chen Y."/>
            <person name="Xu X."/>
            <person name="Zhang Y."/>
            <person name="Luo S."/>
            <person name="Chen H."/>
            <person name="Gao J."/>
            <person name="Mao Z."/>
            <person name="Pires J.C."/>
            <person name="Luo M."/>
            <person name="Kudrna D."/>
            <person name="Wing R.A."/>
            <person name="Meyers B.C."/>
            <person name="Yi K."/>
            <person name="Kong H."/>
            <person name="Lavrijsen P."/>
            <person name="Sunseri F."/>
            <person name="Falavigna A."/>
            <person name="Ye Y."/>
            <person name="Leebens-Mack J.H."/>
            <person name="Chen G."/>
        </authorList>
    </citation>
    <scope>NUCLEOTIDE SEQUENCE [LARGE SCALE GENOMIC DNA]</scope>
    <source>
        <strain evidence="7">cv. DH0086</strain>
    </source>
</reference>
<organism evidence="6 7">
    <name type="scientific">Asparagus officinalis</name>
    <name type="common">Garden asparagus</name>
    <dbReference type="NCBI Taxonomy" id="4686"/>
    <lineage>
        <taxon>Eukaryota</taxon>
        <taxon>Viridiplantae</taxon>
        <taxon>Streptophyta</taxon>
        <taxon>Embryophyta</taxon>
        <taxon>Tracheophyta</taxon>
        <taxon>Spermatophyta</taxon>
        <taxon>Magnoliopsida</taxon>
        <taxon>Liliopsida</taxon>
        <taxon>Asparagales</taxon>
        <taxon>Asparagaceae</taxon>
        <taxon>Asparagoideae</taxon>
        <taxon>Asparagus</taxon>
    </lineage>
</organism>
<dbReference type="PANTHER" id="PTHR32295:SF113">
    <property type="entry name" value="PROTEIN IQ-DOMAIN 14"/>
    <property type="match status" value="1"/>
</dbReference>
<protein>
    <recommendedName>
        <fullName evidence="5">DUF4005 domain-containing protein</fullName>
    </recommendedName>
</protein>
<feature type="region of interest" description="Disordered" evidence="4">
    <location>
        <begin position="364"/>
        <end position="403"/>
    </location>
</feature>
<proteinExistence type="inferred from homology"/>
<dbReference type="PANTHER" id="PTHR32295">
    <property type="entry name" value="IQ-DOMAIN 5-RELATED"/>
    <property type="match status" value="1"/>
</dbReference>
<feature type="region of interest" description="Disordered" evidence="4">
    <location>
        <begin position="468"/>
        <end position="501"/>
    </location>
</feature>
<keyword evidence="7" id="KW-1185">Reference proteome</keyword>
<dbReference type="PROSITE" id="PS50096">
    <property type="entry name" value="IQ"/>
    <property type="match status" value="1"/>
</dbReference>
<comment type="subunit">
    <text evidence="3">Binds to multiple calmodulin (CaM) in the presence of Ca(2+) and CaM-like proteins.</text>
</comment>
<name>A0A5P1E2X4_ASPOF</name>
<sequence>MGKKGNWFSAIKRAFTPSSKDSVIYSSDKENVRDKKKWGVGRSKHGEANSLISLNREPSSIEKILGDAEREQQFQRTYQEQPKKVQHLRSIYEESHKNVQHFHSPREEPPKIKAQYLQEPKRESLKKDRHIKTPKLKQGIVTYRRGINENYAQSSAIKIQAAYRGYMARKNYRTLKGLVRLQKVMRGQSVKRQTSNTMKCMKLLVKVQSQIRARRLQMIENRNIQHHQTNGRSEKEVASSFSRWNLSQSEAEADEEWDDSVLTKEERDSRTRRKVEAVIKRERALAYAYSHQLLKVTPKSAHAVLTDIRSGGYPWWWNWLDRHLPTEPPQNTPKFASVAPQTTSFHPSIQNQANKDIFFDLSTPRSSKVLPSPRSKLSLKTSNKRHQSSMRDDDSLTSCPAFRPVPNYMAPTVSAKAKVRENQIDGGRDGRNGEKKKFSFSLTQSIGSLRWGKGPLFAAAKEPVTVQRAARGKHRSTNSIGGASVDSTVSLPVGVGRKPFK</sequence>
<dbReference type="Proteomes" id="UP000243459">
    <property type="component" value="Chromosome 10"/>
</dbReference>
<dbReference type="SMART" id="SM00015">
    <property type="entry name" value="IQ"/>
    <property type="match status" value="1"/>
</dbReference>
<evidence type="ECO:0000256" key="1">
    <source>
        <dbReference type="ARBA" id="ARBA00022860"/>
    </source>
</evidence>
<dbReference type="Pfam" id="PF00612">
    <property type="entry name" value="IQ"/>
    <property type="match status" value="1"/>
</dbReference>
<feature type="domain" description="DUF4005" evidence="5">
    <location>
        <begin position="383"/>
        <end position="428"/>
    </location>
</feature>
<feature type="compositionally biased region" description="Polar residues" evidence="4">
    <location>
        <begin position="477"/>
        <end position="490"/>
    </location>
</feature>
<dbReference type="EMBL" id="CM007390">
    <property type="protein sequence ID" value="ONK56890.1"/>
    <property type="molecule type" value="Genomic_DNA"/>
</dbReference>
<dbReference type="InterPro" id="IPR000048">
    <property type="entry name" value="IQ_motif_EF-hand-BS"/>
</dbReference>
<dbReference type="Gramene" id="ONK56890">
    <property type="protein sequence ID" value="ONK56890"/>
    <property type="gene ID" value="A4U43_C10F14300"/>
</dbReference>